<keyword evidence="8" id="KW-1133">Transmembrane helix</keyword>
<proteinExistence type="inferred from homology"/>
<keyword evidence="10" id="KW-1185">Reference proteome</keyword>
<feature type="transmembrane region" description="Helical" evidence="8">
    <location>
        <begin position="6"/>
        <end position="26"/>
    </location>
</feature>
<dbReference type="InterPro" id="IPR036396">
    <property type="entry name" value="Cyt_P450_sf"/>
</dbReference>
<evidence type="ECO:0000313" key="9">
    <source>
        <dbReference type="EMBL" id="KAL1878555.1"/>
    </source>
</evidence>
<dbReference type="InterPro" id="IPR001128">
    <property type="entry name" value="Cyt_P450"/>
</dbReference>
<evidence type="ECO:0000313" key="10">
    <source>
        <dbReference type="Proteomes" id="UP001586593"/>
    </source>
</evidence>
<keyword evidence="8" id="KW-0472">Membrane</keyword>
<evidence type="ECO:0000256" key="4">
    <source>
        <dbReference type="ARBA" id="ARBA00023002"/>
    </source>
</evidence>
<evidence type="ECO:0008006" key="11">
    <source>
        <dbReference type="Google" id="ProtNLM"/>
    </source>
</evidence>
<keyword evidence="6 7" id="KW-0503">Monooxygenase</keyword>
<dbReference type="InterPro" id="IPR002401">
    <property type="entry name" value="Cyt_P450_E_grp-I"/>
</dbReference>
<evidence type="ECO:0000256" key="8">
    <source>
        <dbReference type="SAM" id="Phobius"/>
    </source>
</evidence>
<evidence type="ECO:0000256" key="6">
    <source>
        <dbReference type="ARBA" id="ARBA00023033"/>
    </source>
</evidence>
<evidence type="ECO:0000256" key="2">
    <source>
        <dbReference type="ARBA" id="ARBA00010617"/>
    </source>
</evidence>
<keyword evidence="4 7" id="KW-0560">Oxidoreductase</keyword>
<comment type="cofactor">
    <cofactor evidence="1">
        <name>heme</name>
        <dbReference type="ChEBI" id="CHEBI:30413"/>
    </cofactor>
</comment>
<dbReference type="PRINTS" id="PR00385">
    <property type="entry name" value="P450"/>
</dbReference>
<comment type="similarity">
    <text evidence="2 7">Belongs to the cytochrome P450 family.</text>
</comment>
<evidence type="ECO:0000256" key="7">
    <source>
        <dbReference type="RuleBase" id="RU000461"/>
    </source>
</evidence>
<keyword evidence="7" id="KW-0349">Heme</keyword>
<keyword evidence="5 7" id="KW-0408">Iron</keyword>
<dbReference type="Pfam" id="PF00067">
    <property type="entry name" value="p450"/>
    <property type="match status" value="1"/>
</dbReference>
<reference evidence="9 10" key="1">
    <citation type="journal article" date="2024" name="Commun. Biol.">
        <title>Comparative genomic analysis of thermophilic fungi reveals convergent evolutionary adaptations and gene losses.</title>
        <authorList>
            <person name="Steindorff A.S."/>
            <person name="Aguilar-Pontes M.V."/>
            <person name="Robinson A.J."/>
            <person name="Andreopoulos B."/>
            <person name="LaButti K."/>
            <person name="Kuo A."/>
            <person name="Mondo S."/>
            <person name="Riley R."/>
            <person name="Otillar R."/>
            <person name="Haridas S."/>
            <person name="Lipzen A."/>
            <person name="Grimwood J."/>
            <person name="Schmutz J."/>
            <person name="Clum A."/>
            <person name="Reid I.D."/>
            <person name="Moisan M.C."/>
            <person name="Butler G."/>
            <person name="Nguyen T.T.M."/>
            <person name="Dewar K."/>
            <person name="Conant G."/>
            <person name="Drula E."/>
            <person name="Henrissat B."/>
            <person name="Hansel C."/>
            <person name="Singer S."/>
            <person name="Hutchinson M.I."/>
            <person name="de Vries R.P."/>
            <person name="Natvig D.O."/>
            <person name="Powell A.J."/>
            <person name="Tsang A."/>
            <person name="Grigoriev I.V."/>
        </authorList>
    </citation>
    <scope>NUCLEOTIDE SEQUENCE [LARGE SCALE GENOMIC DNA]</scope>
    <source>
        <strain evidence="9 10">ATCC 24622</strain>
    </source>
</reference>
<dbReference type="PRINTS" id="PR00463">
    <property type="entry name" value="EP450I"/>
</dbReference>
<dbReference type="Proteomes" id="UP001586593">
    <property type="component" value="Unassembled WGS sequence"/>
</dbReference>
<feature type="transmembrane region" description="Helical" evidence="8">
    <location>
        <begin position="47"/>
        <end position="64"/>
    </location>
</feature>
<dbReference type="EMBL" id="JAZHXJ010000052">
    <property type="protein sequence ID" value="KAL1878555.1"/>
    <property type="molecule type" value="Genomic_DNA"/>
</dbReference>
<dbReference type="PANTHER" id="PTHR24287:SF5">
    <property type="entry name" value="P450, PUTATIVE (EUROFUNG)-RELATED"/>
    <property type="match status" value="1"/>
</dbReference>
<dbReference type="PROSITE" id="PS00086">
    <property type="entry name" value="CYTOCHROME_P450"/>
    <property type="match status" value="1"/>
</dbReference>
<organism evidence="9 10">
    <name type="scientific">Phialemonium thermophilum</name>
    <dbReference type="NCBI Taxonomy" id="223376"/>
    <lineage>
        <taxon>Eukaryota</taxon>
        <taxon>Fungi</taxon>
        <taxon>Dikarya</taxon>
        <taxon>Ascomycota</taxon>
        <taxon>Pezizomycotina</taxon>
        <taxon>Sordariomycetes</taxon>
        <taxon>Sordariomycetidae</taxon>
        <taxon>Cephalothecales</taxon>
        <taxon>Cephalothecaceae</taxon>
        <taxon>Phialemonium</taxon>
    </lineage>
</organism>
<dbReference type="CDD" id="cd11063">
    <property type="entry name" value="CYP52"/>
    <property type="match status" value="1"/>
</dbReference>
<dbReference type="SUPFAM" id="SSF48264">
    <property type="entry name" value="Cytochrome P450"/>
    <property type="match status" value="1"/>
</dbReference>
<evidence type="ECO:0000256" key="3">
    <source>
        <dbReference type="ARBA" id="ARBA00022723"/>
    </source>
</evidence>
<comment type="caution">
    <text evidence="9">The sequence shown here is derived from an EMBL/GenBank/DDBJ whole genome shotgun (WGS) entry which is preliminary data.</text>
</comment>
<name>A0ABR3XS50_9PEZI</name>
<dbReference type="PANTHER" id="PTHR24287">
    <property type="entry name" value="P450, PUTATIVE (EUROFUNG)-RELATED"/>
    <property type="match status" value="1"/>
</dbReference>
<sequence length="517" mass="59610">MVFARVLALGTANLCFLCVVLLISFYTARRLLLDYRISKSGGVRAPILATNPLFAIPIFVTASWKQMNNRLLEFFDWIFNWATPESPNCVEIAFNGGVRYLLTREPEHIKTVLTSRFTDYGKGSQFHKVWSPFLGDSIFTTDGQLWQDSRSLIRPMFIKDKIRDLEIFDKWSAALIRKLPPQGQTVNICDLFYRMTLDVTTDYLLGASVNSLDYPKNEFSHAFNEVQRIQMMLTILSPIECLIPKWRYRRGIQIIERFMNPYIEQTLRIPVEELEKLSKSDKDFTFLHNIARFTRNPRIIRDQIMAVLIAGRDTTAATLSWTIYELSNYPRIVAKLRNEILATVGAGRMPTYEDLKNMRYLTHTLNETLRLYPAVPYNVRAALQTSTLPGLPGQPDITVFKDDVVVYSALAMQRRKDIYPPVSEKFADPAVFNPDRWEHWTPKAWTYLPFNGGPRICVGQNFAMTEMAFILVRLLQKYERIEYRGDWHAQYHKAEIVGAPGHGVPVALYEAQHGEVA</sequence>
<keyword evidence="3 7" id="KW-0479">Metal-binding</keyword>
<keyword evidence="8" id="KW-0812">Transmembrane</keyword>
<dbReference type="InterPro" id="IPR047146">
    <property type="entry name" value="Cyt_P450_E_CYP52_fungi"/>
</dbReference>
<dbReference type="Gene3D" id="1.10.630.10">
    <property type="entry name" value="Cytochrome P450"/>
    <property type="match status" value="1"/>
</dbReference>
<protein>
    <recommendedName>
        <fullName evidence="11">Cytochrome P450 alkane hydroxylase</fullName>
    </recommendedName>
</protein>
<evidence type="ECO:0000256" key="5">
    <source>
        <dbReference type="ARBA" id="ARBA00023004"/>
    </source>
</evidence>
<evidence type="ECO:0000256" key="1">
    <source>
        <dbReference type="ARBA" id="ARBA00001971"/>
    </source>
</evidence>
<dbReference type="InterPro" id="IPR017972">
    <property type="entry name" value="Cyt_P450_CS"/>
</dbReference>
<gene>
    <name evidence="9" type="ORF">VTK73DRAFT_7820</name>
</gene>
<accession>A0ABR3XS50</accession>